<accession>A0A9P6H1L6</accession>
<keyword evidence="2" id="KW-0689">Ribosomal protein</keyword>
<sequence>MSALARTLRRCYSTRLPTRPPSRVPDPLADVPKVTLEDNVTFIHRPPPTMPSPESFTTSPSSPLLRPPAQPQSTTNPFTDPSLPPVSRPSLIPKKRYPQLTDQAIRSMRDLRHSNPAKWTCTKLAAKFNCAPGFVSLVAGLKSGVWKQRIRNTADLHQRERDKWGEKKALAHKIRAKKREFW</sequence>
<gene>
    <name evidence="2" type="ORF">BJ322DRAFT_569911</name>
</gene>
<reference evidence="2" key="1">
    <citation type="journal article" date="2020" name="Nat. Commun.">
        <title>Large-scale genome sequencing of mycorrhizal fungi provides insights into the early evolution of symbiotic traits.</title>
        <authorList>
            <person name="Miyauchi S."/>
            <person name="Kiss E."/>
            <person name="Kuo A."/>
            <person name="Drula E."/>
            <person name="Kohler A."/>
            <person name="Sanchez-Garcia M."/>
            <person name="Morin E."/>
            <person name="Andreopoulos B."/>
            <person name="Barry K.W."/>
            <person name="Bonito G."/>
            <person name="Buee M."/>
            <person name="Carver A."/>
            <person name="Chen C."/>
            <person name="Cichocki N."/>
            <person name="Clum A."/>
            <person name="Culley D."/>
            <person name="Crous P.W."/>
            <person name="Fauchery L."/>
            <person name="Girlanda M."/>
            <person name="Hayes R.D."/>
            <person name="Keri Z."/>
            <person name="LaButti K."/>
            <person name="Lipzen A."/>
            <person name="Lombard V."/>
            <person name="Magnuson J."/>
            <person name="Maillard F."/>
            <person name="Murat C."/>
            <person name="Nolan M."/>
            <person name="Ohm R.A."/>
            <person name="Pangilinan J."/>
            <person name="Pereira M.F."/>
            <person name="Perotto S."/>
            <person name="Peter M."/>
            <person name="Pfister S."/>
            <person name="Riley R."/>
            <person name="Sitrit Y."/>
            <person name="Stielow J.B."/>
            <person name="Szollosi G."/>
            <person name="Zifcakova L."/>
            <person name="Stursova M."/>
            <person name="Spatafora J.W."/>
            <person name="Tedersoo L."/>
            <person name="Vaario L.M."/>
            <person name="Yamada A."/>
            <person name="Yan M."/>
            <person name="Wang P."/>
            <person name="Xu J."/>
            <person name="Bruns T."/>
            <person name="Baldrian P."/>
            <person name="Vilgalys R."/>
            <person name="Dunand C."/>
            <person name="Henrissat B."/>
            <person name="Grigoriev I.V."/>
            <person name="Hibbett D."/>
            <person name="Nagy L.G."/>
            <person name="Martin F.M."/>
        </authorList>
    </citation>
    <scope>NUCLEOTIDE SEQUENCE</scope>
    <source>
        <strain evidence="2">UH-Tt-Lm1</strain>
    </source>
</reference>
<dbReference type="OrthoDB" id="6021263at2759"/>
<keyword evidence="2" id="KW-0687">Ribonucleoprotein</keyword>
<dbReference type="GO" id="GO:0005762">
    <property type="term" value="C:mitochondrial large ribosomal subunit"/>
    <property type="evidence" value="ECO:0007669"/>
    <property type="project" value="TreeGrafter"/>
</dbReference>
<evidence type="ECO:0000313" key="2">
    <source>
        <dbReference type="EMBL" id="KAF9777539.1"/>
    </source>
</evidence>
<dbReference type="Pfam" id="PF12824">
    <property type="entry name" value="MRP-L20"/>
    <property type="match status" value="1"/>
</dbReference>
<evidence type="ECO:0000256" key="1">
    <source>
        <dbReference type="SAM" id="MobiDB-lite"/>
    </source>
</evidence>
<keyword evidence="3" id="KW-1185">Reference proteome</keyword>
<dbReference type="AlphaFoldDB" id="A0A9P6H1L6"/>
<dbReference type="Proteomes" id="UP000736335">
    <property type="component" value="Unassembled WGS sequence"/>
</dbReference>
<dbReference type="EMBL" id="WIUZ02000033">
    <property type="protein sequence ID" value="KAF9777539.1"/>
    <property type="molecule type" value="Genomic_DNA"/>
</dbReference>
<proteinExistence type="predicted"/>
<comment type="caution">
    <text evidence="2">The sequence shown here is derived from an EMBL/GenBank/DDBJ whole genome shotgun (WGS) entry which is preliminary data.</text>
</comment>
<dbReference type="GO" id="GO:0003735">
    <property type="term" value="F:structural constituent of ribosome"/>
    <property type="evidence" value="ECO:0007669"/>
    <property type="project" value="TreeGrafter"/>
</dbReference>
<feature type="compositionally biased region" description="Low complexity" evidence="1">
    <location>
        <begin position="52"/>
        <end position="64"/>
    </location>
</feature>
<feature type="region of interest" description="Disordered" evidence="1">
    <location>
        <begin position="1"/>
        <end position="96"/>
    </location>
</feature>
<evidence type="ECO:0000313" key="3">
    <source>
        <dbReference type="Proteomes" id="UP000736335"/>
    </source>
</evidence>
<protein>
    <submittedName>
        <fullName evidence="2">Mitochondrial ribosomal protein subunit L20-domain-containing protein</fullName>
    </submittedName>
</protein>
<dbReference type="InterPro" id="IPR024388">
    <property type="entry name" value="Ribosomal_mL58"/>
</dbReference>
<dbReference type="PANTHER" id="PTHR28266">
    <property type="entry name" value="54S RIBOSOMAL PROTEIN L20, MITOCHONDRIAL"/>
    <property type="match status" value="1"/>
</dbReference>
<organism evidence="2 3">
    <name type="scientific">Thelephora terrestris</name>
    <dbReference type="NCBI Taxonomy" id="56493"/>
    <lineage>
        <taxon>Eukaryota</taxon>
        <taxon>Fungi</taxon>
        <taxon>Dikarya</taxon>
        <taxon>Basidiomycota</taxon>
        <taxon>Agaricomycotina</taxon>
        <taxon>Agaricomycetes</taxon>
        <taxon>Thelephorales</taxon>
        <taxon>Thelephoraceae</taxon>
        <taxon>Thelephora</taxon>
    </lineage>
</organism>
<dbReference type="PANTHER" id="PTHR28266:SF1">
    <property type="entry name" value="LARGE RIBOSOMAL SUBUNIT PROTEIN ML58"/>
    <property type="match status" value="1"/>
</dbReference>
<reference evidence="2" key="2">
    <citation type="submission" date="2020-11" db="EMBL/GenBank/DDBJ databases">
        <authorList>
            <consortium name="DOE Joint Genome Institute"/>
            <person name="Kuo A."/>
            <person name="Miyauchi S."/>
            <person name="Kiss E."/>
            <person name="Drula E."/>
            <person name="Kohler A."/>
            <person name="Sanchez-Garcia M."/>
            <person name="Andreopoulos B."/>
            <person name="Barry K.W."/>
            <person name="Bonito G."/>
            <person name="Buee M."/>
            <person name="Carver A."/>
            <person name="Chen C."/>
            <person name="Cichocki N."/>
            <person name="Clum A."/>
            <person name="Culley D."/>
            <person name="Crous P.W."/>
            <person name="Fauchery L."/>
            <person name="Girlanda M."/>
            <person name="Hayes R."/>
            <person name="Keri Z."/>
            <person name="Labutti K."/>
            <person name="Lipzen A."/>
            <person name="Lombard V."/>
            <person name="Magnuson J."/>
            <person name="Maillard F."/>
            <person name="Morin E."/>
            <person name="Murat C."/>
            <person name="Nolan M."/>
            <person name="Ohm R."/>
            <person name="Pangilinan J."/>
            <person name="Pereira M."/>
            <person name="Perotto S."/>
            <person name="Peter M."/>
            <person name="Riley R."/>
            <person name="Sitrit Y."/>
            <person name="Stielow B."/>
            <person name="Szollosi G."/>
            <person name="Zifcakova L."/>
            <person name="Stursova M."/>
            <person name="Spatafora J.W."/>
            <person name="Tedersoo L."/>
            <person name="Vaario L.-M."/>
            <person name="Yamada A."/>
            <person name="Yan M."/>
            <person name="Wang P."/>
            <person name="Xu J."/>
            <person name="Bruns T."/>
            <person name="Baldrian P."/>
            <person name="Vilgalys R."/>
            <person name="Henrissat B."/>
            <person name="Grigoriev I.V."/>
            <person name="Hibbett D."/>
            <person name="Nagy L.G."/>
            <person name="Martin F.M."/>
        </authorList>
    </citation>
    <scope>NUCLEOTIDE SEQUENCE</scope>
    <source>
        <strain evidence="2">UH-Tt-Lm1</strain>
    </source>
</reference>
<name>A0A9P6H1L6_9AGAM</name>